<name>A0A645E3J2_9ZZZZ</name>
<proteinExistence type="predicted"/>
<accession>A0A645E3J2</accession>
<comment type="caution">
    <text evidence="1">The sequence shown here is derived from an EMBL/GenBank/DDBJ whole genome shotgun (WGS) entry which is preliminary data.</text>
</comment>
<reference evidence="1" key="1">
    <citation type="submission" date="2019-08" db="EMBL/GenBank/DDBJ databases">
        <authorList>
            <person name="Kucharzyk K."/>
            <person name="Murdoch R.W."/>
            <person name="Higgins S."/>
            <person name="Loffler F."/>
        </authorList>
    </citation>
    <scope>NUCLEOTIDE SEQUENCE</scope>
</reference>
<protein>
    <submittedName>
        <fullName evidence="1">Uncharacterized protein</fullName>
    </submittedName>
</protein>
<sequence length="66" mass="7126">MPCYAPRCFNNLLHGKSYAIAKVHNITLITICQVAHGQNMSLCQIGDMNIIAHTSAILCGIIAAKD</sequence>
<evidence type="ECO:0000313" key="1">
    <source>
        <dbReference type="EMBL" id="MPM96277.1"/>
    </source>
</evidence>
<organism evidence="1">
    <name type="scientific">bioreactor metagenome</name>
    <dbReference type="NCBI Taxonomy" id="1076179"/>
    <lineage>
        <taxon>unclassified sequences</taxon>
        <taxon>metagenomes</taxon>
        <taxon>ecological metagenomes</taxon>
    </lineage>
</organism>
<dbReference type="EMBL" id="VSSQ01042665">
    <property type="protein sequence ID" value="MPM96277.1"/>
    <property type="molecule type" value="Genomic_DNA"/>
</dbReference>
<dbReference type="AlphaFoldDB" id="A0A645E3J2"/>
<gene>
    <name evidence="1" type="ORF">SDC9_143435</name>
</gene>